<keyword evidence="6" id="KW-1185">Reference proteome</keyword>
<dbReference type="Pfam" id="PF00929">
    <property type="entry name" value="RNase_T"/>
    <property type="match status" value="1"/>
</dbReference>
<dbReference type="SMART" id="SM00479">
    <property type="entry name" value="EXOIII"/>
    <property type="match status" value="1"/>
</dbReference>
<dbReference type="InterPro" id="IPR036397">
    <property type="entry name" value="RNaseH_sf"/>
</dbReference>
<reference evidence="5 6" key="1">
    <citation type="submission" date="2023-07" db="EMBL/GenBank/DDBJ databases">
        <title>Sequencing the genomes of 1000 actinobacteria strains.</title>
        <authorList>
            <person name="Klenk H.-P."/>
        </authorList>
    </citation>
    <scope>NUCLEOTIDE SEQUENCE [LARGE SCALE GENOMIC DNA]</scope>
    <source>
        <strain evidence="5 6">DSM 44508</strain>
    </source>
</reference>
<dbReference type="CDD" id="cd06127">
    <property type="entry name" value="DEDDh"/>
    <property type="match status" value="1"/>
</dbReference>
<keyword evidence="3" id="KW-0269">Exonuclease</keyword>
<dbReference type="PANTHER" id="PTHR30231:SF4">
    <property type="entry name" value="PROTEIN NEN2"/>
    <property type="match status" value="1"/>
</dbReference>
<comment type="caution">
    <text evidence="5">The sequence shown here is derived from an EMBL/GenBank/DDBJ whole genome shotgun (WGS) entry which is preliminary data.</text>
</comment>
<dbReference type="SUPFAM" id="SSF53098">
    <property type="entry name" value="Ribonuclease H-like"/>
    <property type="match status" value="1"/>
</dbReference>
<dbReference type="EMBL" id="JAVDYF010000001">
    <property type="protein sequence ID" value="MDR7353558.1"/>
    <property type="molecule type" value="Genomic_DNA"/>
</dbReference>
<evidence type="ECO:0000256" key="3">
    <source>
        <dbReference type="ARBA" id="ARBA00022839"/>
    </source>
</evidence>
<gene>
    <name evidence="5" type="ORF">J2S37_000096</name>
</gene>
<keyword evidence="5" id="KW-0808">Transferase</keyword>
<evidence type="ECO:0000259" key="4">
    <source>
        <dbReference type="SMART" id="SM00479"/>
    </source>
</evidence>
<dbReference type="Proteomes" id="UP001183619">
    <property type="component" value="Unassembled WGS sequence"/>
</dbReference>
<keyword evidence="5" id="KW-0548">Nucleotidyltransferase</keyword>
<evidence type="ECO:0000313" key="5">
    <source>
        <dbReference type="EMBL" id="MDR7353558.1"/>
    </source>
</evidence>
<protein>
    <submittedName>
        <fullName evidence="5">DNA polymerase-3 subunit epsilon</fullName>
        <ecNumber evidence="5">2.7.7.7</ecNumber>
    </submittedName>
</protein>
<evidence type="ECO:0000256" key="2">
    <source>
        <dbReference type="ARBA" id="ARBA00022801"/>
    </source>
</evidence>
<dbReference type="GO" id="GO:0003887">
    <property type="term" value="F:DNA-directed DNA polymerase activity"/>
    <property type="evidence" value="ECO:0007669"/>
    <property type="project" value="UniProtKB-EC"/>
</dbReference>
<evidence type="ECO:0000256" key="1">
    <source>
        <dbReference type="ARBA" id="ARBA00022722"/>
    </source>
</evidence>
<dbReference type="InterPro" id="IPR012337">
    <property type="entry name" value="RNaseH-like_sf"/>
</dbReference>
<accession>A0ABU2B4M4</accession>
<evidence type="ECO:0000313" key="6">
    <source>
        <dbReference type="Proteomes" id="UP001183619"/>
    </source>
</evidence>
<dbReference type="Gene3D" id="3.30.420.10">
    <property type="entry name" value="Ribonuclease H-like superfamily/Ribonuclease H"/>
    <property type="match status" value="1"/>
</dbReference>
<keyword evidence="2" id="KW-0378">Hydrolase</keyword>
<dbReference type="EC" id="2.7.7.7" evidence="5"/>
<dbReference type="PANTHER" id="PTHR30231">
    <property type="entry name" value="DNA POLYMERASE III SUBUNIT EPSILON"/>
    <property type="match status" value="1"/>
</dbReference>
<feature type="domain" description="Exonuclease" evidence="4">
    <location>
        <begin position="12"/>
        <end position="174"/>
    </location>
</feature>
<dbReference type="InterPro" id="IPR013520">
    <property type="entry name" value="Ribonucl_H"/>
</dbReference>
<keyword evidence="1" id="KW-0540">Nuclease</keyword>
<proteinExistence type="predicted"/>
<sequence length="338" mass="37704">MTLSRAAHNGAGFAVLAINTTTRGNDTRIVEIGIVLLDATGLIERTWDTLINPGSNLEQCAFDDVSAHDLQGAPEFLEIAAELITVLNNRVLVAHNAHSEVHTLVAEFENLGIVFPNFLDVLCTRQLGQDVLNQGDKDQLVAAFNLYTPSTRTALHDAQTTAALFLSLAHHSPKHLPSAHPAYFDEQVQQVIGELPQRRRFSRNDRGGLHDRRSWLLRLNAVDNLQLEPQLEQYLAVLHLTLADGALCFEEILLLEQVALRGSLQVDDLDALHELYVHRLIIDAWADGTITDQERAWILQICEILTIATEPMELLMITPHTTPDTMLENAHQPQLEEK</sequence>
<dbReference type="RefSeq" id="WP_277104292.1">
    <property type="nucleotide sequence ID" value="NZ_BAAAJS010000052.1"/>
</dbReference>
<organism evidence="5 6">
    <name type="scientific">Corynebacterium felinum</name>
    <dbReference type="NCBI Taxonomy" id="131318"/>
    <lineage>
        <taxon>Bacteria</taxon>
        <taxon>Bacillati</taxon>
        <taxon>Actinomycetota</taxon>
        <taxon>Actinomycetes</taxon>
        <taxon>Mycobacteriales</taxon>
        <taxon>Corynebacteriaceae</taxon>
        <taxon>Corynebacterium</taxon>
    </lineage>
</organism>
<name>A0ABU2B4M4_9CORY</name>